<name>A0A9D1WWW7_9FIRM</name>
<keyword evidence="7" id="KW-0051">Antiviral defense</keyword>
<keyword evidence="6" id="KW-0694">RNA-binding</keyword>
<reference evidence="10" key="2">
    <citation type="submission" date="2021-04" db="EMBL/GenBank/DDBJ databases">
        <authorList>
            <person name="Gilroy R."/>
        </authorList>
    </citation>
    <scope>NUCLEOTIDE SEQUENCE</scope>
    <source>
        <strain evidence="10">CHK191-13928</strain>
    </source>
</reference>
<dbReference type="AlphaFoldDB" id="A0A9D1WWW7"/>
<dbReference type="GO" id="GO:0003723">
    <property type="term" value="F:RNA binding"/>
    <property type="evidence" value="ECO:0007669"/>
    <property type="project" value="UniProtKB-KW"/>
</dbReference>
<evidence type="ECO:0000256" key="5">
    <source>
        <dbReference type="ARBA" id="ARBA00022801"/>
    </source>
</evidence>
<gene>
    <name evidence="10" type="primary">csm3</name>
    <name evidence="10" type="ORF">H9735_05410</name>
</gene>
<keyword evidence="3" id="KW-0540">Nuclease</keyword>
<accession>A0A9D1WWW7</accession>
<evidence type="ECO:0000259" key="9">
    <source>
        <dbReference type="Pfam" id="PF03787"/>
    </source>
</evidence>
<proteinExistence type="inferred from homology"/>
<evidence type="ECO:0000256" key="6">
    <source>
        <dbReference type="ARBA" id="ARBA00022884"/>
    </source>
</evidence>
<dbReference type="GO" id="GO:0004519">
    <property type="term" value="F:endonuclease activity"/>
    <property type="evidence" value="ECO:0007669"/>
    <property type="project" value="UniProtKB-KW"/>
</dbReference>
<keyword evidence="4" id="KW-0255">Endonuclease</keyword>
<evidence type="ECO:0000256" key="1">
    <source>
        <dbReference type="ARBA" id="ARBA00006342"/>
    </source>
</evidence>
<evidence type="ECO:0000256" key="4">
    <source>
        <dbReference type="ARBA" id="ARBA00022759"/>
    </source>
</evidence>
<sequence>MYGKIKISGMITVENGMHIGGSSQFAAIGSVDSPVIRDRQSDLPMIPGSSLKGKMRTLLAKQYSQSAILKQHEDDPEIVLRLFGNSKKGDRKRESRLIFSDMILSNMDELREMEIHSATEIKFENSINRITAIANPRQIERVIRGSQFPLDLIYNVMREEEIIEDMGAIKQGFELLQYDYLGGNGTRGYGKVKLSELAAKCVVGDIAADIMDQCNEIMKGE</sequence>
<dbReference type="InterPro" id="IPR052216">
    <property type="entry name" value="CRISPR_Csm3_endoribonuclease"/>
</dbReference>
<dbReference type="GO" id="GO:0016787">
    <property type="term" value="F:hydrolase activity"/>
    <property type="evidence" value="ECO:0007669"/>
    <property type="project" value="UniProtKB-KW"/>
</dbReference>
<comment type="similarity">
    <text evidence="1">Belongs to the CRISPR-associated Csm3 family.</text>
</comment>
<reference evidence="10" key="1">
    <citation type="journal article" date="2021" name="PeerJ">
        <title>Extensive microbial diversity within the chicken gut microbiome revealed by metagenomics and culture.</title>
        <authorList>
            <person name="Gilroy R."/>
            <person name="Ravi A."/>
            <person name="Getino M."/>
            <person name="Pursley I."/>
            <person name="Horton D.L."/>
            <person name="Alikhan N.F."/>
            <person name="Baker D."/>
            <person name="Gharbi K."/>
            <person name="Hall N."/>
            <person name="Watson M."/>
            <person name="Adriaenssens E.M."/>
            <person name="Foster-Nyarko E."/>
            <person name="Jarju S."/>
            <person name="Secka A."/>
            <person name="Antonio M."/>
            <person name="Oren A."/>
            <person name="Chaudhuri R.R."/>
            <person name="La Ragione R."/>
            <person name="Hildebrand F."/>
            <person name="Pallen M.J."/>
        </authorList>
    </citation>
    <scope>NUCLEOTIDE SEQUENCE</scope>
    <source>
        <strain evidence="10">CHK191-13928</strain>
    </source>
</reference>
<dbReference type="NCBIfam" id="TIGR02582">
    <property type="entry name" value="cas7_TM1809"/>
    <property type="match status" value="1"/>
</dbReference>
<evidence type="ECO:0000256" key="3">
    <source>
        <dbReference type="ARBA" id="ARBA00022722"/>
    </source>
</evidence>
<evidence type="ECO:0000256" key="8">
    <source>
        <dbReference type="ARBA" id="ARBA00033183"/>
    </source>
</evidence>
<dbReference type="Proteomes" id="UP000886721">
    <property type="component" value="Unassembled WGS sequence"/>
</dbReference>
<evidence type="ECO:0000313" key="11">
    <source>
        <dbReference type="Proteomes" id="UP000886721"/>
    </source>
</evidence>
<evidence type="ECO:0000256" key="7">
    <source>
        <dbReference type="ARBA" id="ARBA00023118"/>
    </source>
</evidence>
<dbReference type="PANTHER" id="PTHR35579:SF3">
    <property type="entry name" value="CRISPR SYSTEM CMS ENDORIBONUCLEASE CSM3"/>
    <property type="match status" value="1"/>
</dbReference>
<dbReference type="EMBL" id="DXEM01000015">
    <property type="protein sequence ID" value="HIX67550.1"/>
    <property type="molecule type" value="Genomic_DNA"/>
</dbReference>
<comment type="caution">
    <text evidence="10">The sequence shown here is derived from an EMBL/GenBank/DDBJ whole genome shotgun (WGS) entry which is preliminary data.</text>
</comment>
<evidence type="ECO:0000256" key="2">
    <source>
        <dbReference type="ARBA" id="ARBA00022150"/>
    </source>
</evidence>
<dbReference type="InterPro" id="IPR005537">
    <property type="entry name" value="RAMP_III_fam"/>
</dbReference>
<dbReference type="PANTHER" id="PTHR35579">
    <property type="entry name" value="CRISPR SYSTEM CMS ENDORIBONUCLEASE CSM3"/>
    <property type="match status" value="1"/>
</dbReference>
<dbReference type="InterPro" id="IPR013412">
    <property type="entry name" value="CRISPR-assoc_RAMP_Csm3"/>
</dbReference>
<dbReference type="Pfam" id="PF03787">
    <property type="entry name" value="RAMPs"/>
    <property type="match status" value="1"/>
</dbReference>
<organism evidence="10 11">
    <name type="scientific">Candidatus Anaerostipes excrementavium</name>
    <dbReference type="NCBI Taxonomy" id="2838463"/>
    <lineage>
        <taxon>Bacteria</taxon>
        <taxon>Bacillati</taxon>
        <taxon>Bacillota</taxon>
        <taxon>Clostridia</taxon>
        <taxon>Lachnospirales</taxon>
        <taxon>Lachnospiraceae</taxon>
        <taxon>Anaerostipes</taxon>
    </lineage>
</organism>
<keyword evidence="5" id="KW-0378">Hydrolase</keyword>
<evidence type="ECO:0000313" key="10">
    <source>
        <dbReference type="EMBL" id="HIX67550.1"/>
    </source>
</evidence>
<protein>
    <recommendedName>
        <fullName evidence="2">CRISPR system Cms endoribonuclease Csm3</fullName>
    </recommendedName>
    <alternativeName>
        <fullName evidence="8">CRISPR type III A-associated RAMP protein Csm3</fullName>
    </alternativeName>
</protein>
<dbReference type="GO" id="GO:0051607">
    <property type="term" value="P:defense response to virus"/>
    <property type="evidence" value="ECO:0007669"/>
    <property type="project" value="UniProtKB-KW"/>
</dbReference>
<feature type="domain" description="CRISPR type III-associated protein" evidence="9">
    <location>
        <begin position="12"/>
        <end position="193"/>
    </location>
</feature>